<evidence type="ECO:0000313" key="1">
    <source>
        <dbReference type="EMBL" id="AYO54287.1"/>
    </source>
</evidence>
<dbReference type="RefSeq" id="WP_087551892.1">
    <property type="nucleotide sequence ID" value="NZ_CP033133.1"/>
</dbReference>
<accession>A0A3G2T3L6</accession>
<proteinExistence type="predicted"/>
<gene>
    <name evidence="1" type="ORF">CDG68_11845</name>
</gene>
<protein>
    <submittedName>
        <fullName evidence="1">DUF4304 domain-containing protein</fullName>
    </submittedName>
</protein>
<dbReference type="EMBL" id="CP033133">
    <property type="protein sequence ID" value="AYO54287.1"/>
    <property type="molecule type" value="Genomic_DNA"/>
</dbReference>
<dbReference type="Pfam" id="PF14137">
    <property type="entry name" value="DUF4304"/>
    <property type="match status" value="1"/>
</dbReference>
<evidence type="ECO:0000313" key="2">
    <source>
        <dbReference type="Proteomes" id="UP000279962"/>
    </source>
</evidence>
<sequence length="212" mass="24255">MDKNFVSAQLRNQFYQILKTQGFTQKADVFRQIDGEIIRIVDIQHSVKRHCFQVNLGIHLRPLGEYIMGCTGKPLVIEKMREYDCAWRNSILPNLINDYDSDWLYGSNEQEAIEMVQFLASEWNRQSQIFFNALAHWPQDFIHQANLAVQNPIHPMDMAKLCHVAAAAGNLDLVKTLAELALPAVPERATSLKQKLESFMINPHLAIPNISP</sequence>
<dbReference type="AlphaFoldDB" id="A0A3G2T3L6"/>
<name>A0A3G2T3L6_9GAMM</name>
<reference evidence="1 2" key="1">
    <citation type="submission" date="2018-10" db="EMBL/GenBank/DDBJ databases">
        <title>The complete genome of Acinetobacter wuhouensis strain WCHAW010062.</title>
        <authorList>
            <person name="Hu Y."/>
            <person name="Long H."/>
            <person name="Feng Y."/>
            <person name="Zong Z."/>
        </authorList>
    </citation>
    <scope>NUCLEOTIDE SEQUENCE [LARGE SCALE GENOMIC DNA]</scope>
    <source>
        <strain evidence="1 2">WCHAW010062</strain>
    </source>
</reference>
<dbReference type="InterPro" id="IPR025412">
    <property type="entry name" value="DUF4304"/>
</dbReference>
<dbReference type="Proteomes" id="UP000279962">
    <property type="component" value="Chromosome"/>
</dbReference>
<organism evidence="1 2">
    <name type="scientific">Acinetobacter wuhouensis</name>
    <dbReference type="NCBI Taxonomy" id="1879050"/>
    <lineage>
        <taxon>Bacteria</taxon>
        <taxon>Pseudomonadati</taxon>
        <taxon>Pseudomonadota</taxon>
        <taxon>Gammaproteobacteria</taxon>
        <taxon>Moraxellales</taxon>
        <taxon>Moraxellaceae</taxon>
        <taxon>Acinetobacter</taxon>
    </lineage>
</organism>